<organism evidence="2 3">
    <name type="scientific">Streptomyces chartreusis</name>
    <dbReference type="NCBI Taxonomy" id="1969"/>
    <lineage>
        <taxon>Bacteria</taxon>
        <taxon>Bacillati</taxon>
        <taxon>Actinomycetota</taxon>
        <taxon>Actinomycetes</taxon>
        <taxon>Kitasatosporales</taxon>
        <taxon>Streptomycetaceae</taxon>
        <taxon>Streptomyces</taxon>
    </lineage>
</organism>
<keyword evidence="3" id="KW-1185">Reference proteome</keyword>
<accession>A0A7H8T8W8</accession>
<protein>
    <submittedName>
        <fullName evidence="2">STAS domain-containing protein</fullName>
    </submittedName>
</protein>
<dbReference type="SUPFAM" id="SSF52091">
    <property type="entry name" value="SpoIIaa-like"/>
    <property type="match status" value="1"/>
</dbReference>
<dbReference type="Proteomes" id="UP000509418">
    <property type="component" value="Chromosome"/>
</dbReference>
<dbReference type="CDD" id="cd07043">
    <property type="entry name" value="STAS_anti-anti-sigma_factors"/>
    <property type="match status" value="1"/>
</dbReference>
<proteinExistence type="predicted"/>
<dbReference type="AlphaFoldDB" id="A0A7H8T8W8"/>
<dbReference type="InterPro" id="IPR002645">
    <property type="entry name" value="STAS_dom"/>
</dbReference>
<sequence>MDARNAEATGRRLVRLIKAGPGVLEVDLAGVEYLSPDGCETLFMALRAARAHGTKLSVTHANTRARSVMHQIGFSRALSAQTTDDR</sequence>
<name>A0A7H8T8W8_STRCX</name>
<evidence type="ECO:0000313" key="2">
    <source>
        <dbReference type="EMBL" id="QKZ18380.1"/>
    </source>
</evidence>
<dbReference type="PROSITE" id="PS50801">
    <property type="entry name" value="STAS"/>
    <property type="match status" value="1"/>
</dbReference>
<feature type="domain" description="STAS" evidence="1">
    <location>
        <begin position="1"/>
        <end position="86"/>
    </location>
</feature>
<dbReference type="Pfam" id="PF13466">
    <property type="entry name" value="STAS_2"/>
    <property type="match status" value="1"/>
</dbReference>
<reference evidence="2 3" key="1">
    <citation type="submission" date="2020-06" db="EMBL/GenBank/DDBJ databases">
        <title>Genome mining for natural products.</title>
        <authorList>
            <person name="Zhang B."/>
            <person name="Shi J."/>
            <person name="Ge H."/>
        </authorList>
    </citation>
    <scope>NUCLEOTIDE SEQUENCE [LARGE SCALE GENOMIC DNA]</scope>
    <source>
        <strain evidence="2 3">NA02069</strain>
    </source>
</reference>
<evidence type="ECO:0000259" key="1">
    <source>
        <dbReference type="PROSITE" id="PS50801"/>
    </source>
</evidence>
<dbReference type="InterPro" id="IPR036513">
    <property type="entry name" value="STAS_dom_sf"/>
</dbReference>
<dbReference type="EMBL" id="CP056041">
    <property type="protein sequence ID" value="QKZ18380.1"/>
    <property type="molecule type" value="Genomic_DNA"/>
</dbReference>
<dbReference type="InterPro" id="IPR058548">
    <property type="entry name" value="MlaB-like_STAS"/>
</dbReference>
<evidence type="ECO:0000313" key="3">
    <source>
        <dbReference type="Proteomes" id="UP000509418"/>
    </source>
</evidence>
<gene>
    <name evidence="2" type="ORF">HUT05_14020</name>
</gene>
<dbReference type="Gene3D" id="3.30.750.24">
    <property type="entry name" value="STAS domain"/>
    <property type="match status" value="1"/>
</dbReference>